<dbReference type="GO" id="GO:1990362">
    <property type="term" value="F:butanol dehydrogenase (NAD+) activity"/>
    <property type="evidence" value="ECO:0007669"/>
    <property type="project" value="InterPro"/>
</dbReference>
<comment type="caution">
    <text evidence="6">The sequence shown here is derived from an EMBL/GenBank/DDBJ whole genome shotgun (WGS) entry which is preliminary data.</text>
</comment>
<name>A0A2U1TY27_9GAMM</name>
<dbReference type="RefSeq" id="WP_109053303.1">
    <property type="nucleotide sequence ID" value="NZ_QDKJ01000003.1"/>
</dbReference>
<evidence type="ECO:0000256" key="1">
    <source>
        <dbReference type="ARBA" id="ARBA00001962"/>
    </source>
</evidence>
<comment type="similarity">
    <text evidence="2">Belongs to the iron-containing alcohol dehydrogenase family.</text>
</comment>
<dbReference type="CDD" id="cd08187">
    <property type="entry name" value="BDH"/>
    <property type="match status" value="1"/>
</dbReference>
<dbReference type="EMBL" id="QDKJ01000003">
    <property type="protein sequence ID" value="PWC14305.1"/>
    <property type="molecule type" value="Genomic_DNA"/>
</dbReference>
<evidence type="ECO:0000313" key="6">
    <source>
        <dbReference type="EMBL" id="PWC14305.1"/>
    </source>
</evidence>
<dbReference type="AlphaFoldDB" id="A0A2U1TY27"/>
<dbReference type="GO" id="GO:0046872">
    <property type="term" value="F:metal ion binding"/>
    <property type="evidence" value="ECO:0007669"/>
    <property type="project" value="InterPro"/>
</dbReference>
<dbReference type="Proteomes" id="UP000245138">
    <property type="component" value="Unassembled WGS sequence"/>
</dbReference>
<dbReference type="PROSITE" id="PS00060">
    <property type="entry name" value="ADH_IRON_2"/>
    <property type="match status" value="1"/>
</dbReference>
<dbReference type="Gene3D" id="1.20.1090.10">
    <property type="entry name" value="Dehydroquinate synthase-like - alpha domain"/>
    <property type="match status" value="1"/>
</dbReference>
<evidence type="ECO:0000256" key="2">
    <source>
        <dbReference type="ARBA" id="ARBA00007358"/>
    </source>
</evidence>
<keyword evidence="7" id="KW-1185">Reference proteome</keyword>
<feature type="domain" description="Fe-containing alcohol dehydrogenase-like C-terminal" evidence="5">
    <location>
        <begin position="185"/>
        <end position="354"/>
    </location>
</feature>
<evidence type="ECO:0000256" key="3">
    <source>
        <dbReference type="ARBA" id="ARBA00023002"/>
    </source>
</evidence>
<evidence type="ECO:0000313" key="7">
    <source>
        <dbReference type="Proteomes" id="UP000245138"/>
    </source>
</evidence>
<dbReference type="PANTHER" id="PTHR43633">
    <property type="entry name" value="ALCOHOL DEHYDROGENASE YQHD"/>
    <property type="match status" value="1"/>
</dbReference>
<reference evidence="6 7" key="1">
    <citation type="submission" date="2018-04" db="EMBL/GenBank/DDBJ databases">
        <title>Brenneria corticis sp.nov.</title>
        <authorList>
            <person name="Li Y."/>
        </authorList>
    </citation>
    <scope>NUCLEOTIDE SEQUENCE [LARGE SCALE GENOMIC DNA]</scope>
    <source>
        <strain evidence="6 7">LMG 27715</strain>
    </source>
</reference>
<gene>
    <name evidence="6" type="ORF">B4923_05200</name>
</gene>
<dbReference type="GO" id="GO:0005829">
    <property type="term" value="C:cytosol"/>
    <property type="evidence" value="ECO:0007669"/>
    <property type="project" value="TreeGrafter"/>
</dbReference>
<comment type="cofactor">
    <cofactor evidence="1">
        <name>Fe cation</name>
        <dbReference type="ChEBI" id="CHEBI:24875"/>
    </cofactor>
</comment>
<dbReference type="Gene3D" id="3.40.50.1970">
    <property type="match status" value="1"/>
</dbReference>
<dbReference type="Pfam" id="PF25137">
    <property type="entry name" value="ADH_Fe_C"/>
    <property type="match status" value="1"/>
</dbReference>
<dbReference type="InterPro" id="IPR044731">
    <property type="entry name" value="BDH-like"/>
</dbReference>
<dbReference type="GO" id="GO:0008106">
    <property type="term" value="F:alcohol dehydrogenase (NADP+) activity"/>
    <property type="evidence" value="ECO:0007669"/>
    <property type="project" value="TreeGrafter"/>
</dbReference>
<dbReference type="PROSITE" id="PS00913">
    <property type="entry name" value="ADH_IRON_1"/>
    <property type="match status" value="1"/>
</dbReference>
<dbReference type="OrthoDB" id="9815791at2"/>
<dbReference type="InterPro" id="IPR001670">
    <property type="entry name" value="ADH_Fe/GldA"/>
</dbReference>
<evidence type="ECO:0000259" key="5">
    <source>
        <dbReference type="Pfam" id="PF25137"/>
    </source>
</evidence>
<dbReference type="PANTHER" id="PTHR43633:SF1">
    <property type="entry name" value="ALCOHOL DEHYDROGENASE YQHD"/>
    <property type="match status" value="1"/>
</dbReference>
<dbReference type="InterPro" id="IPR056798">
    <property type="entry name" value="ADH_Fe_C"/>
</dbReference>
<dbReference type="FunFam" id="3.40.50.1970:FF:000003">
    <property type="entry name" value="Alcohol dehydrogenase, iron-containing"/>
    <property type="match status" value="1"/>
</dbReference>
<dbReference type="Pfam" id="PF00465">
    <property type="entry name" value="Fe-ADH"/>
    <property type="match status" value="1"/>
</dbReference>
<organism evidence="6 7">
    <name type="scientific">Brenneria roseae subsp. americana</name>
    <dbReference type="NCBI Taxonomy" id="1508507"/>
    <lineage>
        <taxon>Bacteria</taxon>
        <taxon>Pseudomonadati</taxon>
        <taxon>Pseudomonadota</taxon>
        <taxon>Gammaproteobacteria</taxon>
        <taxon>Enterobacterales</taxon>
        <taxon>Pectobacteriaceae</taxon>
        <taxon>Brenneria</taxon>
    </lineage>
</organism>
<dbReference type="InterPro" id="IPR018211">
    <property type="entry name" value="ADH_Fe_CS"/>
</dbReference>
<dbReference type="GO" id="GO:1990002">
    <property type="term" value="F:methylglyoxal reductase (NADPH) (acetol producing) activity"/>
    <property type="evidence" value="ECO:0007669"/>
    <property type="project" value="TreeGrafter"/>
</dbReference>
<evidence type="ECO:0000259" key="4">
    <source>
        <dbReference type="Pfam" id="PF00465"/>
    </source>
</evidence>
<feature type="domain" description="Alcohol dehydrogenase iron-type/glycerol dehydrogenase GldA" evidence="4">
    <location>
        <begin position="9"/>
        <end position="173"/>
    </location>
</feature>
<protein>
    <submittedName>
        <fullName evidence="6">NADH-dependent alcohol dehydrogenase</fullName>
    </submittedName>
</protein>
<dbReference type="SUPFAM" id="SSF56796">
    <property type="entry name" value="Dehydroquinate synthase-like"/>
    <property type="match status" value="1"/>
</dbReference>
<keyword evidence="3" id="KW-0560">Oxidoreductase</keyword>
<accession>A0A2U1TY27</accession>
<sequence length="383" mass="42797">MNDFEYYNPTRILFGRQKVSSITQYIPIHAKVLITYGGSSAEKYGTLNEVRAALGERDYIEFGGIEPNPHFDTLMKAVALVKENNIDFLLAVGGGSVVDGTKFIAAAVYQDDIWDIWVKKRPLSKALPLGCVMTLPATGSEMNATAVVSNTALGVKTGYNHPLLFPKFAVLDPQKSYTLPERQVANGIVDAFVHVIEQYLTYPVYGKVQDRFAEGLLLTLIEEGPKALSEPENYDVRATITWSATLALNGLIGAGVPQDWATHRIGHQLTALYGLDHAQTLAVLLPALLHVQRTKKQQKLLQYAERVWQLTDGNTEQRIQQAINKTREFFESMGLRTRMRDYDLPESAVEEIITSLNTFNILPQGEHKDIDESVAREILRLSY</sequence>
<proteinExistence type="inferred from homology"/>